<sequence>MNRITLLATCIAGVISPALLVAAPVAPTRSIDLNTINHEHILNALNGTTILAASEEADAEQALHHHLNHHQHLNDTGALDDYEQRRNQRLRQMMTRSPLTVTESTATNNETGVHTVLKAGAWNGPITKDKVLALLIEFPDYPVNTVTADETSNYYDDYPATHYADMLFGRQGYVGSNGETLLSMVQFYEAQSGGSYSQYGEVSGWYTAQFPAAYYGAQNGSINDINARALVREALLAADKDPNINLSDFDLEDRYDIDGDGNLREPDGLVDHVMIFHSAVGQEAGGGALGSDAIWSHRWNLGSLQLLPNSPATVPNWNGLMAAYDYTIQPIDAAAGVAAHEYGHDLGLPDEYDTVYGQDEYGTTPGEPVSYWSIMSSGSWAGLIPGSEPTAFSPWAREFLQRSLGGNWFNVKTVSSEALTTQPQRFELTHAANRNEKLDAIKVELPNKSVKEIDPIGSHAYFSGRGNNLNTLASFEVDLTQASTATLSFMVHYSIEQDYDFGRVLVNGAPIAGSITTDSDPFQTGHGIGFTGQSDGWQPATFDLSAYAGQSVTISFNYFTDLGYIDDGFWFDDVSVTSENGIIKQFSAENEEPGLTLLGMTRNSGSFEYEHYYLVEWRQHQGVDKGLAHINRSGSLMSFDPGMVVWYVDTSFTDNGVTKHPGEGWLGVVDADRNPQIWSNGTPATTRYQVRDAAFNIQAGSIMNLLDRIGNQLHDPYIVANPMFIDWEDYSNPIRPATGKQLPQYGLIFNVVAQHSNGRDATLELSKVW</sequence>
<evidence type="ECO:0000256" key="10">
    <source>
        <dbReference type="SAM" id="SignalP"/>
    </source>
</evidence>
<evidence type="ECO:0000259" key="12">
    <source>
        <dbReference type="Pfam" id="PF20774"/>
    </source>
</evidence>
<name>A0A9X3HXM2_9VIBR</name>
<dbReference type="InterPro" id="IPR008757">
    <property type="entry name" value="Peptidase_M6-like_domain"/>
</dbReference>
<protein>
    <submittedName>
        <fullName evidence="13">Immune inhibitor A</fullName>
    </submittedName>
</protein>
<evidence type="ECO:0000256" key="5">
    <source>
        <dbReference type="ARBA" id="ARBA00022723"/>
    </source>
</evidence>
<evidence type="ECO:0000256" key="7">
    <source>
        <dbReference type="ARBA" id="ARBA00022801"/>
    </source>
</evidence>
<dbReference type="RefSeq" id="WP_265675932.1">
    <property type="nucleotide sequence ID" value="NZ_JAKRRY010000021.1"/>
</dbReference>
<dbReference type="Proteomes" id="UP001155587">
    <property type="component" value="Unassembled WGS sequence"/>
</dbReference>
<dbReference type="AlphaFoldDB" id="A0A9X3HXM2"/>
<keyword evidence="6 10" id="KW-0732">Signal</keyword>
<accession>A0A9X3HXM2</accession>
<dbReference type="GO" id="GO:0008237">
    <property type="term" value="F:metallopeptidase activity"/>
    <property type="evidence" value="ECO:0007669"/>
    <property type="project" value="UniProtKB-KW"/>
</dbReference>
<evidence type="ECO:0000256" key="1">
    <source>
        <dbReference type="ARBA" id="ARBA00001947"/>
    </source>
</evidence>
<organism evidence="13 14">
    <name type="scientific">Vibrio qingdaonensis</name>
    <dbReference type="NCBI Taxonomy" id="2829491"/>
    <lineage>
        <taxon>Bacteria</taxon>
        <taxon>Pseudomonadati</taxon>
        <taxon>Pseudomonadota</taxon>
        <taxon>Gammaproteobacteria</taxon>
        <taxon>Vibrionales</taxon>
        <taxon>Vibrionaceae</taxon>
        <taxon>Vibrio</taxon>
    </lineage>
</organism>
<evidence type="ECO:0000313" key="14">
    <source>
        <dbReference type="Proteomes" id="UP001155587"/>
    </source>
</evidence>
<reference evidence="13" key="1">
    <citation type="submission" date="2022-02" db="EMBL/GenBank/DDBJ databases">
        <title>Vibrio sp. nov, a new bacterium isolated from seawater.</title>
        <authorList>
            <person name="Yuan Y."/>
        </authorList>
    </citation>
    <scope>NUCLEOTIDE SEQUENCE</scope>
    <source>
        <strain evidence="13">ZSDZ65</strain>
    </source>
</reference>
<gene>
    <name evidence="13" type="ORF">MD535_15495</name>
</gene>
<evidence type="ECO:0000256" key="3">
    <source>
        <dbReference type="ARBA" id="ARBA00022525"/>
    </source>
</evidence>
<comment type="subcellular location">
    <subcellularLocation>
        <location evidence="2">Secreted</location>
    </subcellularLocation>
</comment>
<keyword evidence="5" id="KW-0479">Metal-binding</keyword>
<keyword evidence="8" id="KW-0862">Zinc</keyword>
<dbReference type="InterPro" id="IPR012300">
    <property type="entry name" value="Pept_M6_InhA"/>
</dbReference>
<evidence type="ECO:0000256" key="2">
    <source>
        <dbReference type="ARBA" id="ARBA00004613"/>
    </source>
</evidence>
<dbReference type="Pfam" id="PF20774">
    <property type="entry name" value="InhA-like_VEG"/>
    <property type="match status" value="1"/>
</dbReference>
<dbReference type="PIRSF" id="PIRSF007519">
    <property type="entry name" value="Protease_InhA"/>
    <property type="match status" value="1"/>
</dbReference>
<feature type="domain" description="Peptidase M6-like" evidence="11">
    <location>
        <begin position="121"/>
        <end position="409"/>
    </location>
</feature>
<proteinExistence type="predicted"/>
<evidence type="ECO:0000259" key="11">
    <source>
        <dbReference type="Pfam" id="PF05547"/>
    </source>
</evidence>
<dbReference type="GO" id="GO:0005576">
    <property type="term" value="C:extracellular region"/>
    <property type="evidence" value="ECO:0007669"/>
    <property type="project" value="UniProtKB-SubCell"/>
</dbReference>
<keyword evidence="3" id="KW-0964">Secreted</keyword>
<dbReference type="SUPFAM" id="SSF55486">
    <property type="entry name" value="Metalloproteases ('zincins'), catalytic domain"/>
    <property type="match status" value="1"/>
</dbReference>
<evidence type="ECO:0000256" key="6">
    <source>
        <dbReference type="ARBA" id="ARBA00022729"/>
    </source>
</evidence>
<evidence type="ECO:0000256" key="8">
    <source>
        <dbReference type="ARBA" id="ARBA00022833"/>
    </source>
</evidence>
<keyword evidence="4" id="KW-0645">Protease</keyword>
<evidence type="ECO:0000256" key="9">
    <source>
        <dbReference type="ARBA" id="ARBA00023049"/>
    </source>
</evidence>
<feature type="chain" id="PRO_5040822177" evidence="10">
    <location>
        <begin position="23"/>
        <end position="769"/>
    </location>
</feature>
<evidence type="ECO:0000256" key="4">
    <source>
        <dbReference type="ARBA" id="ARBA00022670"/>
    </source>
</evidence>
<dbReference type="Pfam" id="PF05547">
    <property type="entry name" value="Peptidase_M6"/>
    <property type="match status" value="1"/>
</dbReference>
<dbReference type="PANTHER" id="PTHR13062">
    <property type="entry name" value="COLLAGENASE"/>
    <property type="match status" value="1"/>
</dbReference>
<comment type="cofactor">
    <cofactor evidence="1">
        <name>Zn(2+)</name>
        <dbReference type="ChEBI" id="CHEBI:29105"/>
    </cofactor>
</comment>
<evidence type="ECO:0000313" key="13">
    <source>
        <dbReference type="EMBL" id="MCW8347408.1"/>
    </source>
</evidence>
<dbReference type="GO" id="GO:0006508">
    <property type="term" value="P:proteolysis"/>
    <property type="evidence" value="ECO:0007669"/>
    <property type="project" value="UniProtKB-KW"/>
</dbReference>
<keyword evidence="9" id="KW-0482">Metalloprotease</keyword>
<dbReference type="PANTHER" id="PTHR13062:SF12">
    <property type="entry name" value="ALPHA-2-MACROGLOBULIN DOMAIN-CONTAINING PROTEIN"/>
    <property type="match status" value="1"/>
</dbReference>
<dbReference type="Pfam" id="PF20773">
    <property type="entry name" value="InhA-like_MAM"/>
    <property type="match status" value="1"/>
</dbReference>
<feature type="signal peptide" evidence="10">
    <location>
        <begin position="1"/>
        <end position="22"/>
    </location>
</feature>
<dbReference type="InterPro" id="IPR048665">
    <property type="entry name" value="InhA-like_VEG"/>
</dbReference>
<feature type="domain" description="Immune inhibitor A-like metallopeptidase VEG" evidence="12">
    <location>
        <begin position="608"/>
        <end position="761"/>
    </location>
</feature>
<keyword evidence="7" id="KW-0378">Hydrolase</keyword>
<keyword evidence="14" id="KW-1185">Reference proteome</keyword>
<dbReference type="GO" id="GO:0046872">
    <property type="term" value="F:metal ion binding"/>
    <property type="evidence" value="ECO:0007669"/>
    <property type="project" value="UniProtKB-KW"/>
</dbReference>
<dbReference type="NCBIfam" id="TIGR03296">
    <property type="entry name" value="M6dom_TIGR03296"/>
    <property type="match status" value="1"/>
</dbReference>
<comment type="caution">
    <text evidence="13">The sequence shown here is derived from an EMBL/GenBank/DDBJ whole genome shotgun (WGS) entry which is preliminary data.</text>
</comment>
<dbReference type="EMBL" id="JAKRRY010000021">
    <property type="protein sequence ID" value="MCW8347408.1"/>
    <property type="molecule type" value="Genomic_DNA"/>
</dbReference>